<feature type="compositionally biased region" description="Low complexity" evidence="3">
    <location>
        <begin position="1"/>
        <end position="13"/>
    </location>
</feature>
<feature type="coiled-coil region" evidence="2">
    <location>
        <begin position="340"/>
        <end position="391"/>
    </location>
</feature>
<dbReference type="EMBL" id="JAAALK010000287">
    <property type="protein sequence ID" value="KAG8059330.1"/>
    <property type="molecule type" value="Genomic_DNA"/>
</dbReference>
<dbReference type="Pfam" id="PF03763">
    <property type="entry name" value="Remorin_C"/>
    <property type="match status" value="1"/>
</dbReference>
<dbReference type="PANTHER" id="PTHR31471">
    <property type="entry name" value="OS02G0116800 PROTEIN"/>
    <property type="match status" value="1"/>
</dbReference>
<feature type="region of interest" description="Disordered" evidence="3">
    <location>
        <begin position="1"/>
        <end position="59"/>
    </location>
</feature>
<feature type="compositionally biased region" description="Polar residues" evidence="3">
    <location>
        <begin position="232"/>
        <end position="253"/>
    </location>
</feature>
<dbReference type="AlphaFoldDB" id="A0A8J5VW62"/>
<proteinExistence type="inferred from homology"/>
<dbReference type="Proteomes" id="UP000729402">
    <property type="component" value="Unassembled WGS sequence"/>
</dbReference>
<reference evidence="5" key="1">
    <citation type="journal article" date="2021" name="bioRxiv">
        <title>Whole Genome Assembly and Annotation of Northern Wild Rice, Zizania palustris L., Supports a Whole Genome Duplication in the Zizania Genus.</title>
        <authorList>
            <person name="Haas M."/>
            <person name="Kono T."/>
            <person name="Macchietto M."/>
            <person name="Millas R."/>
            <person name="McGilp L."/>
            <person name="Shao M."/>
            <person name="Duquette J."/>
            <person name="Hirsch C.N."/>
            <person name="Kimball J."/>
        </authorList>
    </citation>
    <scope>NUCLEOTIDE SEQUENCE</scope>
    <source>
        <tissue evidence="5">Fresh leaf tissue</tissue>
    </source>
</reference>
<dbReference type="PANTHER" id="PTHR31471:SF91">
    <property type="entry name" value="OS02G0767000 PROTEIN"/>
    <property type="match status" value="1"/>
</dbReference>
<dbReference type="InterPro" id="IPR005516">
    <property type="entry name" value="Remorin_C"/>
</dbReference>
<dbReference type="OrthoDB" id="648416at2759"/>
<gene>
    <name evidence="5" type="ORF">GUJ93_ZPchr0002g26811</name>
</gene>
<sequence>MSKSSTASSRSRSGTFPSPGTPNYHRHCASSMQYPKGWSSERVPQGGSTNRRYGGSGVVLPFNNGRKLPSKWEDAEKWILSPVSCDGIGRMSAPAPHHRRPKSKSGPLDHPAGIPGAYAAVSPLVPCFDGVLAAANFAAHSPFSTGVFMPEHVRNDDFSSGRGDGSSRSYSAEKEPYILRSASIHEWTETLMEASAFANITEETAQGDQFQGTQGETPMISSPIVRKDVATQMSPEDSITSSPKARYSCSSLPSGHPIKELNSHAPKLEVRDVQVDDQITVTRWSKRHVTRGSDKRSTNVIEWRKKTIESRAPSFDEKERENCILKCKRDEEKITAWENLQKAKAEAAIQKLEMKLEKKRSSSMDRILGKLRSAQKKAQDMRSQVSVSEDQCGVRAAKKASYLSRTGKSFSCCFTYHAC</sequence>
<evidence type="ECO:0000313" key="6">
    <source>
        <dbReference type="Proteomes" id="UP000729402"/>
    </source>
</evidence>
<keyword evidence="6" id="KW-1185">Reference proteome</keyword>
<feature type="domain" description="Remorin C-terminal" evidence="4">
    <location>
        <begin position="308"/>
        <end position="409"/>
    </location>
</feature>
<evidence type="ECO:0000256" key="2">
    <source>
        <dbReference type="SAM" id="Coils"/>
    </source>
</evidence>
<comment type="similarity">
    <text evidence="1">Belongs to the remorin family.</text>
</comment>
<dbReference type="EMBL" id="JAAALK010000287">
    <property type="protein sequence ID" value="KAG8059329.1"/>
    <property type="molecule type" value="Genomic_DNA"/>
</dbReference>
<evidence type="ECO:0000256" key="3">
    <source>
        <dbReference type="SAM" id="MobiDB-lite"/>
    </source>
</evidence>
<accession>A0A8J5VW62</accession>
<name>A0A8J5VW62_ZIZPA</name>
<organism evidence="5 6">
    <name type="scientific">Zizania palustris</name>
    <name type="common">Northern wild rice</name>
    <dbReference type="NCBI Taxonomy" id="103762"/>
    <lineage>
        <taxon>Eukaryota</taxon>
        <taxon>Viridiplantae</taxon>
        <taxon>Streptophyta</taxon>
        <taxon>Embryophyta</taxon>
        <taxon>Tracheophyta</taxon>
        <taxon>Spermatophyta</taxon>
        <taxon>Magnoliopsida</taxon>
        <taxon>Liliopsida</taxon>
        <taxon>Poales</taxon>
        <taxon>Poaceae</taxon>
        <taxon>BOP clade</taxon>
        <taxon>Oryzoideae</taxon>
        <taxon>Oryzeae</taxon>
        <taxon>Zizaniinae</taxon>
        <taxon>Zizania</taxon>
    </lineage>
</organism>
<evidence type="ECO:0000313" key="5">
    <source>
        <dbReference type="EMBL" id="KAG8059329.1"/>
    </source>
</evidence>
<reference evidence="5" key="2">
    <citation type="submission" date="2021-02" db="EMBL/GenBank/DDBJ databases">
        <authorList>
            <person name="Kimball J.A."/>
            <person name="Haas M.W."/>
            <person name="Macchietto M."/>
            <person name="Kono T."/>
            <person name="Duquette J."/>
            <person name="Shao M."/>
        </authorList>
    </citation>
    <scope>NUCLEOTIDE SEQUENCE</scope>
    <source>
        <tissue evidence="5">Fresh leaf tissue</tissue>
    </source>
</reference>
<feature type="region of interest" description="Disordered" evidence="3">
    <location>
        <begin position="232"/>
        <end position="255"/>
    </location>
</feature>
<feature type="region of interest" description="Disordered" evidence="3">
    <location>
        <begin position="90"/>
        <end position="111"/>
    </location>
</feature>
<keyword evidence="2" id="KW-0175">Coiled coil</keyword>
<protein>
    <recommendedName>
        <fullName evidence="4">Remorin C-terminal domain-containing protein</fullName>
    </recommendedName>
</protein>
<evidence type="ECO:0000256" key="1">
    <source>
        <dbReference type="ARBA" id="ARBA00005711"/>
    </source>
</evidence>
<comment type="caution">
    <text evidence="5">The sequence shown here is derived from an EMBL/GenBank/DDBJ whole genome shotgun (WGS) entry which is preliminary data.</text>
</comment>
<evidence type="ECO:0000259" key="4">
    <source>
        <dbReference type="Pfam" id="PF03763"/>
    </source>
</evidence>